<feature type="disulfide bond" evidence="14">
    <location>
        <begin position="1286"/>
        <end position="1295"/>
    </location>
</feature>
<feature type="disulfide bond" evidence="14">
    <location>
        <begin position="1265"/>
        <end position="1277"/>
    </location>
</feature>
<feature type="compositionally biased region" description="Basic and acidic residues" evidence="16">
    <location>
        <begin position="1871"/>
        <end position="1894"/>
    </location>
</feature>
<feature type="compositionally biased region" description="Low complexity" evidence="16">
    <location>
        <begin position="1416"/>
        <end position="1429"/>
    </location>
</feature>
<feature type="disulfide bond" evidence="14">
    <location>
        <begin position="1267"/>
        <end position="1284"/>
    </location>
</feature>
<evidence type="ECO:0000259" key="17">
    <source>
        <dbReference type="PROSITE" id="PS50027"/>
    </source>
</evidence>
<dbReference type="PANTHER" id="PTHR10574:SF270">
    <property type="entry name" value="LAMININ SUBUNIT GAMMA-1"/>
    <property type="match status" value="1"/>
</dbReference>
<dbReference type="PANTHER" id="PTHR10574">
    <property type="entry name" value="NETRIN/LAMININ-RELATED"/>
    <property type="match status" value="1"/>
</dbReference>
<evidence type="ECO:0000256" key="3">
    <source>
        <dbReference type="ARBA" id="ARBA00022525"/>
    </source>
</evidence>
<reference evidence="20" key="2">
    <citation type="submission" date="2004-02" db="EMBL/GenBank/DDBJ databases">
        <authorList>
            <consortium name="Genoscope"/>
            <consortium name="Whitehead Institute Centre for Genome Research"/>
        </authorList>
    </citation>
    <scope>NUCLEOTIDE SEQUENCE</scope>
</reference>
<keyword evidence="3" id="KW-0964">Secreted</keyword>
<comment type="subcellular location">
    <subcellularLocation>
        <location evidence="2">Secreted</location>
        <location evidence="2">Extracellular space</location>
        <location evidence="2">Extracellular matrix</location>
        <location evidence="2">Basement membrane</location>
    </subcellularLocation>
</comment>
<evidence type="ECO:0000256" key="7">
    <source>
        <dbReference type="ARBA" id="ARBA00022869"/>
    </source>
</evidence>
<dbReference type="GO" id="GO:0005604">
    <property type="term" value="C:basement membrane"/>
    <property type="evidence" value="ECO:0007669"/>
    <property type="project" value="UniProtKB-SubCell"/>
</dbReference>
<sequence length="2082" mass="224832">RAAMDECADDRGNPQRCMPEFVNAAFNVTVAATNTCGSPPEEYCVQTGATGVTKSCHICDARDPRNHHSAAYLTDYNNQQDTTWWQSQTMLAGIQYPNSINLTLHLEKKKMEPSPAEGSGGSGSGCFLVYRAPTGGCRSAETGAVLPRYYGNGPDLVQVSGEGQACLQINPGAADWPRLQLKGISMRSSQEVEGNRYPRPPLVLRSLPRLRPQRQGRRWSPPIGLVPEALGGQGGRCQRPCWAPAGPLLGPCWAPAGPLLGSCRAPGAGLDTLQLCCSAGLASADGTKAAGGFSGPRSPGGLDLAAYGIRRSRVARQCSKGVLAPLLLLWAGLAPPTGWLTVSAAVRLPSLFLITFFPAGKAFDITYVRLKFHTSRPESFAIYKRSSQDGPWVPYQYYSGSCEKTYQKVNRGFIRTGEDEQQAVCTDDFSDISPLTGGNVAFSTLEGRPSAYNFDNSPVLQDWVTATDIRVTLNRLNTLRGRAETRRGCGTGPDLFSGSGLPASCSAKVLIVPWNLSQISAVMLEKRWSASNPRMCLRCQTAGAADPSRLRVSAAAFRLRCKCNGHASECVKDAGRLVCNCKHNTKGDDCGVCKPFYNDRPWRRATGVRTPTSVCELADNTDGPNCERCRENHHRDLNGERCLACGCSAVGESPPRLCWIPQDVLFPHKYKRVCVCVCACVRVCVCVCARAGWWCPGSESLQCDSRGVCTCKPGVTGDKCDRCQPGFHSLTEAGCRPCACSPSGSTQECDVNTGQCRCKDNVEGFSCDRCKLGYFNLDPQNPLGCTACFCFHHSSVCESADGFSVHTITSSFQRDNERWTAQQRDGSSVAVQWSPSKQEVFLTSEDYFPLYFLAPDKFLGNQMLSYGQNLSLSFRVDRRDTRLSAEDLVLEGAGMRVAVPLIAQGNAYPNENMHTYVFRLHDSSDYPWRPTVSHADFQKLLHNLTAIMIRGTYSERSTPGKDVTDVTEGLHTNTFTHTSAPTLCLRSPTAASAGAGYLDDVSLVTARRAPGVAARWVEQCTCPQGYQGQHCERCTVGYRRTRPELGAFSACEPCSCNGHSDSCNPDTGACDCQDNTAGLSCERCRDGFYGDASGGTAADCHPCPCPAGATCAVVLRSKEVVCTNCPAGTTGKRCELCDDGFFGDPLGQSGPIRTCRACKCSENIDPNAVGNCDRETGKCLKCIYNTEGSFCDRCKNGFYGNPLASNPADKCKPCSCSPLGTVGGQSSCSQVTGQCPCHPNVAGRDCGACQPGFFNLQSGTGCARCDCDPVGSTNGQCDIITGQCECQPGVAGLRCQRCELDFFGFSSSGCKPCDCDPEGSAAAQCQEDGRCQCRPGFVGTRCDMCEENFFYNRSVPGCQQCPSCYSLVRDKVRSRPSGRQAVSLSVSPTLRHSPRSGEPAEAEASRAADPHRQPELRPGPGQRPGLRGPAPGGGEGHPGAAGGGPEQQRCGPSSAGAPEQHQQHPDHPVEPSAEHPKHGGRHQQSGRAGPEQGPRRQEPDRASSEGAGPGPGGRQQSGHQTAEQRRRPQQHDAVGRGGPGASRQVAQHALARLVPLIRNPSDTSAGSRHKMEADQIEKIAKDANDTSTRASKLLLKTLDGEAKTSQEIDQLNRKYNEAKDLAKNLEKQASKVQAEAQEAGDEALKIFANLTSLPPFNTDALEEDASKIKKEAADLDKLIDKTEKDYSELRDDLKGKEQEVRKLLEKGKSEQQTADQLLARADAAKALAEEAAKKGQSTFREAESILEDLRDFDKRVSDNKTAAEEAMKKIPHINATIQAANEKTRQAEAELGNAAADALEAKTKAEEAQRIASNVQKDVARRADLTPTQGGWRGHEDAGTQGPAGNKAEKASVPLARKGVTKPRPFWGPSVERRKQTEHGRLRAEASTKTKEDAERAFLDTSKLDGEVGDMMDQLTAAEQELARKKAEADQDMMMASMVGAQLNTPWSCLHALPVNVQTFVVFQASDNAKEAENNARKAKSAVKMVLNTITVLLDQLGNIDRVDLSKLNEIDESLKNAKGKMADSDLDRKLAELNDMARSQEDMIVDYDRQIQEIHADIANLNDIKNTLPDGCFNTPSLERP</sequence>
<gene>
    <name evidence="20" type="ORF">GSTENG00003946001</name>
</gene>
<name>Q4TB23_TETNG</name>
<evidence type="ECO:0000256" key="15">
    <source>
        <dbReference type="SAM" id="Coils"/>
    </source>
</evidence>
<evidence type="ECO:0000256" key="2">
    <source>
        <dbReference type="ARBA" id="ARBA00004302"/>
    </source>
</evidence>
<protein>
    <submittedName>
        <fullName evidence="20">(spotted green pufferfish) hypothetical protein</fullName>
    </submittedName>
</protein>
<feature type="domain" description="Laminin IV type A" evidence="18">
    <location>
        <begin position="814"/>
        <end position="1019"/>
    </location>
</feature>
<dbReference type="Pfam" id="PF00052">
    <property type="entry name" value="Laminin_B"/>
    <property type="match status" value="1"/>
</dbReference>
<evidence type="ECO:0000256" key="10">
    <source>
        <dbReference type="ARBA" id="ARBA00023157"/>
    </source>
</evidence>
<dbReference type="FunFam" id="2.10.25.10:FF:000758">
    <property type="entry name" value="Laminin subunit gamma 1"/>
    <property type="match status" value="1"/>
</dbReference>
<dbReference type="InterPro" id="IPR056863">
    <property type="entry name" value="LMN_ATRN_NET-like_EGF"/>
</dbReference>
<evidence type="ECO:0000256" key="13">
    <source>
        <dbReference type="ARBA" id="ARBA00065619"/>
    </source>
</evidence>
<feature type="disulfide bond" evidence="14">
    <location>
        <begin position="1333"/>
        <end position="1342"/>
    </location>
</feature>
<evidence type="ECO:0000256" key="4">
    <source>
        <dbReference type="ARBA" id="ARBA00022530"/>
    </source>
</evidence>
<comment type="caution">
    <text evidence="14">Lacks conserved residue(s) required for the propagation of feature annotation.</text>
</comment>
<dbReference type="FunFam" id="2.10.25.10:FF:000067">
    <property type="entry name" value="Laminin subunit gamma 1"/>
    <property type="match status" value="2"/>
</dbReference>
<feature type="domain" description="Laminin EGF-like" evidence="17">
    <location>
        <begin position="695"/>
        <end position="737"/>
    </location>
</feature>
<evidence type="ECO:0000256" key="11">
    <source>
        <dbReference type="ARBA" id="ARBA00023180"/>
    </source>
</evidence>
<dbReference type="GO" id="GO:0007155">
    <property type="term" value="P:cell adhesion"/>
    <property type="evidence" value="ECO:0007669"/>
    <property type="project" value="UniProtKB-KW"/>
</dbReference>
<evidence type="ECO:0000313" key="20">
    <source>
        <dbReference type="EMBL" id="CAF89909.1"/>
    </source>
</evidence>
<evidence type="ECO:0000256" key="5">
    <source>
        <dbReference type="ARBA" id="ARBA00022729"/>
    </source>
</evidence>
<dbReference type="PROSITE" id="PS51115">
    <property type="entry name" value="LAMININ_IVA"/>
    <property type="match status" value="1"/>
</dbReference>
<feature type="disulfide bond" evidence="14">
    <location>
        <begin position="1237"/>
        <end position="1246"/>
    </location>
</feature>
<feature type="compositionally biased region" description="Gly residues" evidence="16">
    <location>
        <begin position="1430"/>
        <end position="1445"/>
    </location>
</feature>
<keyword evidence="7" id="KW-0084">Basement membrane</keyword>
<dbReference type="SMART" id="SM00281">
    <property type="entry name" value="LamB"/>
    <property type="match status" value="1"/>
</dbReference>
<evidence type="ECO:0000256" key="12">
    <source>
        <dbReference type="ARBA" id="ARBA00023292"/>
    </source>
</evidence>
<evidence type="ECO:0000256" key="8">
    <source>
        <dbReference type="ARBA" id="ARBA00022889"/>
    </source>
</evidence>
<evidence type="ECO:0000256" key="16">
    <source>
        <dbReference type="SAM" id="MobiDB-lite"/>
    </source>
</evidence>
<evidence type="ECO:0000256" key="14">
    <source>
        <dbReference type="PROSITE-ProRule" id="PRU00460"/>
    </source>
</evidence>
<dbReference type="PROSITE" id="PS51117">
    <property type="entry name" value="LAMININ_NTER"/>
    <property type="match status" value="1"/>
</dbReference>
<feature type="compositionally biased region" description="Basic and acidic residues" evidence="16">
    <location>
        <begin position="1522"/>
        <end position="1534"/>
    </location>
</feature>
<feature type="compositionally biased region" description="Basic and acidic residues" evidence="16">
    <location>
        <begin position="1461"/>
        <end position="1477"/>
    </location>
</feature>
<feature type="coiled-coil region" evidence="15">
    <location>
        <begin position="1601"/>
        <end position="1734"/>
    </location>
</feature>
<keyword evidence="9 15" id="KW-0175">Coiled coil</keyword>
<dbReference type="Gene3D" id="2.60.120.260">
    <property type="entry name" value="Galactose-binding domain-like"/>
    <property type="match status" value="2"/>
</dbReference>
<dbReference type="CDD" id="cd00055">
    <property type="entry name" value="EGF_Lam"/>
    <property type="match status" value="9"/>
</dbReference>
<dbReference type="PROSITE" id="PS50027">
    <property type="entry name" value="EGF_LAM_2"/>
    <property type="match status" value="7"/>
</dbReference>
<feature type="domain" description="Laminin N-terminal" evidence="19">
    <location>
        <begin position="13"/>
        <end position="501"/>
    </location>
</feature>
<dbReference type="Gene3D" id="2.10.25.10">
    <property type="entry name" value="Laminin"/>
    <property type="match status" value="9"/>
</dbReference>
<feature type="coiled-coil region" evidence="15">
    <location>
        <begin position="1777"/>
        <end position="1818"/>
    </location>
</feature>
<dbReference type="GO" id="GO:0009887">
    <property type="term" value="P:animal organ morphogenesis"/>
    <property type="evidence" value="ECO:0007669"/>
    <property type="project" value="TreeGrafter"/>
</dbReference>
<keyword evidence="4" id="KW-0272">Extracellular matrix</keyword>
<feature type="domain" description="Laminin EGF-like" evidence="17">
    <location>
        <begin position="1214"/>
        <end position="1264"/>
    </location>
</feature>
<feature type="compositionally biased region" description="Basic and acidic residues" evidence="16">
    <location>
        <begin position="1403"/>
        <end position="1415"/>
    </location>
</feature>
<keyword evidence="8" id="KW-0130">Cell adhesion</keyword>
<keyword evidence="10 14" id="KW-1015">Disulfide bond</keyword>
<dbReference type="Pfam" id="PF00053">
    <property type="entry name" value="EGF_laminin"/>
    <property type="match status" value="9"/>
</dbReference>
<evidence type="ECO:0000259" key="18">
    <source>
        <dbReference type="PROSITE" id="PS51115"/>
    </source>
</evidence>
<dbReference type="FunFam" id="2.10.25.10:FF:000174">
    <property type="entry name" value="Laminin subunit gamma-1"/>
    <property type="match status" value="1"/>
</dbReference>
<keyword evidence="6" id="KW-0677">Repeat</keyword>
<dbReference type="FunFam" id="2.10.25.10:FF:000193">
    <property type="entry name" value="Laminin subunit gamma 1"/>
    <property type="match status" value="1"/>
</dbReference>
<feature type="domain" description="Laminin EGF-like" evidence="17">
    <location>
        <begin position="1158"/>
        <end position="1213"/>
    </location>
</feature>
<reference evidence="20" key="1">
    <citation type="journal article" date="2004" name="Nature">
        <title>Genome duplication in the teleost fish Tetraodon nigroviridis reveals the early vertebrate proto-karyotype.</title>
        <authorList>
            <person name="Jaillon O."/>
            <person name="Aury J.-M."/>
            <person name="Brunet F."/>
            <person name="Petit J.-L."/>
            <person name="Stange-Thomann N."/>
            <person name="Mauceli E."/>
            <person name="Bouneau L."/>
            <person name="Fischer C."/>
            <person name="Ozouf-Costaz C."/>
            <person name="Bernot A."/>
            <person name="Nicaud S."/>
            <person name="Jaffe D."/>
            <person name="Fisher S."/>
            <person name="Lutfalla G."/>
            <person name="Dossat C."/>
            <person name="Segurens B."/>
            <person name="Dasilva C."/>
            <person name="Salanoubat M."/>
            <person name="Levy M."/>
            <person name="Boudet N."/>
            <person name="Castellano S."/>
            <person name="Anthouard V."/>
            <person name="Jubin C."/>
            <person name="Castelli V."/>
            <person name="Katinka M."/>
            <person name="Vacherie B."/>
            <person name="Biemont C."/>
            <person name="Skalli Z."/>
            <person name="Cattolico L."/>
            <person name="Poulain J."/>
            <person name="De Berardinis V."/>
            <person name="Cruaud C."/>
            <person name="Duprat S."/>
            <person name="Brottier P."/>
            <person name="Coutanceau J.-P."/>
            <person name="Gouzy J."/>
            <person name="Parra G."/>
            <person name="Lardier G."/>
            <person name="Chapple C."/>
            <person name="McKernan K.J."/>
            <person name="McEwan P."/>
            <person name="Bosak S."/>
            <person name="Kellis M."/>
            <person name="Volff J.-N."/>
            <person name="Guigo R."/>
            <person name="Zody M.C."/>
            <person name="Mesirov J."/>
            <person name="Lindblad-Toh K."/>
            <person name="Birren B."/>
            <person name="Nusbaum C."/>
            <person name="Kahn D."/>
            <person name="Robinson-Rechavi M."/>
            <person name="Laudet V."/>
            <person name="Schachter V."/>
            <person name="Quetier F."/>
            <person name="Saurin W."/>
            <person name="Scarpelli C."/>
            <person name="Wincker P."/>
            <person name="Lander E.S."/>
            <person name="Weissenbach J."/>
            <person name="Roest Crollius H."/>
        </authorList>
    </citation>
    <scope>NUCLEOTIDE SEQUENCE [LARGE SCALE GENOMIC DNA]</scope>
</reference>
<evidence type="ECO:0000256" key="1">
    <source>
        <dbReference type="ARBA" id="ARBA00002418"/>
    </source>
</evidence>
<feature type="disulfide bond" evidence="14">
    <location>
        <begin position="1182"/>
        <end position="1191"/>
    </location>
</feature>
<feature type="non-terminal residue" evidence="20">
    <location>
        <position position="2082"/>
    </location>
</feature>
<dbReference type="SMART" id="SM00181">
    <property type="entry name" value="EGF"/>
    <property type="match status" value="6"/>
</dbReference>
<dbReference type="PRINTS" id="PR00011">
    <property type="entry name" value="EGFLAMININ"/>
</dbReference>
<organism evidence="20">
    <name type="scientific">Tetraodon nigroviridis</name>
    <name type="common">Spotted green pufferfish</name>
    <name type="synonym">Chelonodon nigroviridis</name>
    <dbReference type="NCBI Taxonomy" id="99883"/>
    <lineage>
        <taxon>Eukaryota</taxon>
        <taxon>Metazoa</taxon>
        <taxon>Chordata</taxon>
        <taxon>Craniata</taxon>
        <taxon>Vertebrata</taxon>
        <taxon>Euteleostomi</taxon>
        <taxon>Actinopterygii</taxon>
        <taxon>Neopterygii</taxon>
        <taxon>Teleostei</taxon>
        <taxon>Neoteleostei</taxon>
        <taxon>Acanthomorphata</taxon>
        <taxon>Eupercaria</taxon>
        <taxon>Tetraodontiformes</taxon>
        <taxon>Tetradontoidea</taxon>
        <taxon>Tetraodontidae</taxon>
        <taxon>Tetraodon</taxon>
    </lineage>
</organism>
<dbReference type="SMART" id="SM00136">
    <property type="entry name" value="LamNT"/>
    <property type="match status" value="1"/>
</dbReference>
<feature type="compositionally biased region" description="Polar residues" evidence="16">
    <location>
        <begin position="1380"/>
        <end position="1390"/>
    </location>
</feature>
<accession>Q4TB23</accession>
<feature type="compositionally biased region" description="Basic and acidic residues" evidence="16">
    <location>
        <begin position="1493"/>
        <end position="1503"/>
    </location>
</feature>
<comment type="subunit">
    <text evidence="13">Laminin is a complex glycoprotein, consisting of three different polypeptide chains (alpha, beta, gamma), which are bound to each other by disulfide bonds into a cross-shaped molecule comprising one long and three short arms with globules at each end.</text>
</comment>
<dbReference type="Pfam" id="PF24973">
    <property type="entry name" value="EGF_LMN_ATRN"/>
    <property type="match status" value="1"/>
</dbReference>
<dbReference type="FunFam" id="2.10.25.10:FF:000163">
    <property type="entry name" value="laminin subunit gamma-1"/>
    <property type="match status" value="1"/>
</dbReference>
<feature type="disulfide bond" evidence="14">
    <location>
        <begin position="1072"/>
        <end position="1081"/>
    </location>
</feature>
<feature type="disulfide bond" evidence="14">
    <location>
        <begin position="711"/>
        <end position="720"/>
    </location>
</feature>
<feature type="disulfide bond" evidence="14">
    <location>
        <begin position="758"/>
        <end position="767"/>
    </location>
</feature>
<dbReference type="FunFam" id="2.10.25.10:FF:000769">
    <property type="entry name" value="Laminin subunit gamma-1"/>
    <property type="match status" value="1"/>
</dbReference>
<dbReference type="EMBL" id="CAAE01007210">
    <property type="protein sequence ID" value="CAF89909.1"/>
    <property type="molecule type" value="Genomic_DNA"/>
</dbReference>
<dbReference type="KEGG" id="tng:GSTEN00003946G001"/>
<feature type="region of interest" description="Disordered" evidence="16">
    <location>
        <begin position="1375"/>
        <end position="1570"/>
    </location>
</feature>
<dbReference type="InterPro" id="IPR000742">
    <property type="entry name" value="EGF"/>
</dbReference>
<dbReference type="SMART" id="SM00180">
    <property type="entry name" value="EGF_Lam"/>
    <property type="match status" value="9"/>
</dbReference>
<comment type="caution">
    <text evidence="20">The sequence shown here is derived from an EMBL/GenBank/DDBJ whole genome shotgun (WGS) entry which is preliminary data.</text>
</comment>
<feature type="coiled-coil region" evidence="15">
    <location>
        <begin position="1962"/>
        <end position="1989"/>
    </location>
</feature>
<evidence type="ECO:0000259" key="19">
    <source>
        <dbReference type="PROSITE" id="PS51117"/>
    </source>
</evidence>
<dbReference type="PROSITE" id="PS01248">
    <property type="entry name" value="EGF_LAM_1"/>
    <property type="match status" value="4"/>
</dbReference>
<evidence type="ECO:0000256" key="9">
    <source>
        <dbReference type="ARBA" id="ARBA00023054"/>
    </source>
</evidence>
<feature type="domain" description="Laminin EGF-like" evidence="17">
    <location>
        <begin position="1265"/>
        <end position="1312"/>
    </location>
</feature>
<dbReference type="InterPro" id="IPR002049">
    <property type="entry name" value="LE_dom"/>
</dbReference>
<dbReference type="InterPro" id="IPR008211">
    <property type="entry name" value="Laminin_N"/>
</dbReference>
<dbReference type="InterPro" id="IPR050440">
    <property type="entry name" value="Laminin/Netrin_ECM"/>
</dbReference>
<feature type="domain" description="Laminin EGF-like" evidence="17">
    <location>
        <begin position="1313"/>
        <end position="1360"/>
    </location>
</feature>
<dbReference type="GO" id="GO:0009888">
    <property type="term" value="P:tissue development"/>
    <property type="evidence" value="ECO:0007669"/>
    <property type="project" value="TreeGrafter"/>
</dbReference>
<feature type="region of interest" description="Disordered" evidence="16">
    <location>
        <begin position="1821"/>
        <end position="1894"/>
    </location>
</feature>
<dbReference type="FunFam" id="2.10.25.10:FF:000105">
    <property type="entry name" value="laminin subunit gamma-1"/>
    <property type="match status" value="1"/>
</dbReference>
<evidence type="ECO:0000256" key="6">
    <source>
        <dbReference type="ARBA" id="ARBA00022737"/>
    </source>
</evidence>
<feature type="non-terminal residue" evidence="20">
    <location>
        <position position="1"/>
    </location>
</feature>
<keyword evidence="11" id="KW-0325">Glycoprotein</keyword>
<proteinExistence type="predicted"/>
<dbReference type="InterPro" id="IPR000034">
    <property type="entry name" value="Laminin_IV"/>
</dbReference>
<feature type="domain" description="Laminin EGF-like" evidence="17">
    <location>
        <begin position="738"/>
        <end position="787"/>
    </location>
</feature>
<keyword evidence="12 14" id="KW-0424">Laminin EGF-like domain</keyword>
<dbReference type="GO" id="GO:0007411">
    <property type="term" value="P:axon guidance"/>
    <property type="evidence" value="ECO:0007669"/>
    <property type="project" value="TreeGrafter"/>
</dbReference>
<feature type="domain" description="Laminin EGF-like" evidence="17">
    <location>
        <begin position="1054"/>
        <end position="1102"/>
    </location>
</feature>
<comment type="function">
    <text evidence="1">Binding to cells via a high affinity receptor, laminin is thought to mediate the attachment, migration and organization of cells into tissues during embryonic development by interacting with other extracellular matrix components.</text>
</comment>
<dbReference type="SUPFAM" id="SSF57196">
    <property type="entry name" value="EGF/Laminin"/>
    <property type="match status" value="8"/>
</dbReference>
<dbReference type="OrthoDB" id="430826at2759"/>
<dbReference type="Pfam" id="PF00055">
    <property type="entry name" value="Laminin_N"/>
    <property type="match status" value="2"/>
</dbReference>
<keyword evidence="5" id="KW-0732">Signal</keyword>
<feature type="disulfide bond" evidence="14">
    <location>
        <begin position="1313"/>
        <end position="1325"/>
    </location>
</feature>